<dbReference type="Gene3D" id="3.90.550.10">
    <property type="entry name" value="Spore Coat Polysaccharide Biosynthesis Protein SpsA, Chain A"/>
    <property type="match status" value="1"/>
</dbReference>
<dbReference type="InterPro" id="IPR029044">
    <property type="entry name" value="Nucleotide-diphossugar_trans"/>
</dbReference>
<evidence type="ECO:0000256" key="1">
    <source>
        <dbReference type="ARBA" id="ARBA00006739"/>
    </source>
</evidence>
<accession>A0A7G1Q7K0</accession>
<sequence length="754" mass="86610">MGTQELIDIIIPIYNAYDQLIACLESVWQHTEDKDYRLILIDDKSTDPRIQDLFQDLKAKNKLNILLLENPKNKGFVATVNYGMRSSDRDVVLLNSDTIVTLGWLDKLKKCAASDLKIGTITPFSNNGEICSFPQFCQENPVPENLELLVQAMEMALLPSKLDIPTGVGFCLYIRRRLLDTIGLFDEETFGRGYGEENDFCMRAIAKGYRNVLCPDAYVVHVGSSSFGEEKKALAEKQMAALLRKHPSYLSQVTQFIKADPIKPIRHIIQTQFNLLAKSNKLGILHVLHGHGGGTEKYARNIAYATQEYRHYFLIALNDEWIIKEIDREGEQRSYCFKRQQDELWINLFESLCGWLNISFCHIHQISGCRDGLLFVFSHTSIPYGVSLHDFFLACPTINLLNDKKKFCYGVTDLSQCQRCLNGQDFLAEIDIDNWRSQHRDFLEKAKFILAPSQWVVNIFAQYFPSVLINHVPNLHNVDFSPTLIGEERCFLLPQDGVTHIGVIGAISGIKGARNLEWLVEKTRKRKLPIRWIVIGYTDRQYEAYQSKDYVFTLHGPYQQENIVHLLNCYCISLVVFPSTGPETFCYALSDAWVANKPVLVPPIGALKERVENRQGSGWIMENWPNLESILNQTVQIATQLKEKEDFLVKKQDSYPDLEEEQYITHLLKQYYQQHHLSDSTVALDKVSSQRIYEAACLGVGITYDRKSEGLFKKVIIKVLKIGIRFRYTPLGRWAEKQLPDSWHYRLRRLLLGG</sequence>
<dbReference type="PANTHER" id="PTHR43179">
    <property type="entry name" value="RHAMNOSYLTRANSFERASE WBBL"/>
    <property type="match status" value="1"/>
</dbReference>
<keyword evidence="2" id="KW-0328">Glycosyltransferase</keyword>
<dbReference type="Proteomes" id="UP000516072">
    <property type="component" value="Chromosome"/>
</dbReference>
<evidence type="ECO:0000259" key="4">
    <source>
        <dbReference type="Pfam" id="PF00535"/>
    </source>
</evidence>
<dbReference type="KEGG" id="ntg:NSCAC_0124"/>
<dbReference type="InterPro" id="IPR001173">
    <property type="entry name" value="Glyco_trans_2-like"/>
</dbReference>
<comment type="similarity">
    <text evidence="1">Belongs to the glycosyltransferase 2 family.</text>
</comment>
<keyword evidence="6" id="KW-1185">Reference proteome</keyword>
<dbReference type="RefSeq" id="WP_197744526.1">
    <property type="nucleotide sequence ID" value="NZ_LR778175.1"/>
</dbReference>
<reference evidence="5 6" key="1">
    <citation type="submission" date="2020-03" db="EMBL/GenBank/DDBJ databases">
        <authorList>
            <person name="Picone N."/>
        </authorList>
    </citation>
    <scope>NUCLEOTIDE SEQUENCE [LARGE SCALE GENOMIC DNA]</scope>
    <source>
        <strain evidence="5">NSCAC1</strain>
    </source>
</reference>
<dbReference type="GO" id="GO:0016757">
    <property type="term" value="F:glycosyltransferase activity"/>
    <property type="evidence" value="ECO:0007669"/>
    <property type="project" value="UniProtKB-KW"/>
</dbReference>
<evidence type="ECO:0000256" key="3">
    <source>
        <dbReference type="ARBA" id="ARBA00022679"/>
    </source>
</evidence>
<dbReference type="SUPFAM" id="SSF53756">
    <property type="entry name" value="UDP-Glycosyltransferase/glycogen phosphorylase"/>
    <property type="match status" value="1"/>
</dbReference>
<dbReference type="AlphaFoldDB" id="A0A7G1Q7K0"/>
<dbReference type="CDD" id="cd04186">
    <property type="entry name" value="GT_2_like_c"/>
    <property type="match status" value="1"/>
</dbReference>
<name>A0A7G1Q7K0_9GAMM</name>
<proteinExistence type="inferred from homology"/>
<dbReference type="PANTHER" id="PTHR43179:SF12">
    <property type="entry name" value="GALACTOFURANOSYLTRANSFERASE GLFT2"/>
    <property type="match status" value="1"/>
</dbReference>
<evidence type="ECO:0000256" key="2">
    <source>
        <dbReference type="ARBA" id="ARBA00022676"/>
    </source>
</evidence>
<dbReference type="Gene3D" id="3.40.50.2000">
    <property type="entry name" value="Glycogen Phosphorylase B"/>
    <property type="match status" value="1"/>
</dbReference>
<keyword evidence="3 5" id="KW-0808">Transferase</keyword>
<dbReference type="SUPFAM" id="SSF53448">
    <property type="entry name" value="Nucleotide-diphospho-sugar transferases"/>
    <property type="match status" value="1"/>
</dbReference>
<dbReference type="Pfam" id="PF00535">
    <property type="entry name" value="Glycos_transf_2"/>
    <property type="match status" value="1"/>
</dbReference>
<gene>
    <name evidence="5" type="ORF">NSCAC_0124</name>
</gene>
<evidence type="ECO:0000313" key="6">
    <source>
        <dbReference type="Proteomes" id="UP000516072"/>
    </source>
</evidence>
<evidence type="ECO:0000313" key="5">
    <source>
        <dbReference type="EMBL" id="CAB1274349.1"/>
    </source>
</evidence>
<protein>
    <submittedName>
        <fullName evidence="5">Glycosyl transferase family 2</fullName>
    </submittedName>
</protein>
<organism evidence="5 6">
    <name type="scientific">Candidatus Nitrosacidococcus tergens</name>
    <dbReference type="NCBI Taxonomy" id="553981"/>
    <lineage>
        <taxon>Bacteria</taxon>
        <taxon>Pseudomonadati</taxon>
        <taxon>Pseudomonadota</taxon>
        <taxon>Gammaproteobacteria</taxon>
        <taxon>Chromatiales</taxon>
        <taxon>Chromatiaceae</taxon>
        <taxon>Candidatus Nitrosacidococcus</taxon>
    </lineage>
</organism>
<dbReference type="EMBL" id="LR778175">
    <property type="protein sequence ID" value="CAB1274349.1"/>
    <property type="molecule type" value="Genomic_DNA"/>
</dbReference>
<feature type="domain" description="Glycosyltransferase 2-like" evidence="4">
    <location>
        <begin position="9"/>
        <end position="179"/>
    </location>
</feature>